<sequence>MSTQDGNDILTPNDKEQAETLSSFFVSFFTKEGNGYIPKLKRHPAKEDMKNLEIWPNTLLVRFHPDKCEVLRTGKQHDTNHKLRRVKKLQKMTQAYKVTSGIYHKALPKLLTYNTTSVTAQQETGYTKVQQKHQIKLFYSTNCIIMEQFAQQCC</sequence>
<reference evidence="1" key="1">
    <citation type="submission" date="2021-03" db="EMBL/GenBank/DDBJ databases">
        <authorList>
            <person name="Bekaert M."/>
        </authorList>
    </citation>
    <scope>NUCLEOTIDE SEQUENCE</scope>
</reference>
<protein>
    <submittedName>
        <fullName evidence="1">Uncharacterized protein</fullName>
    </submittedName>
</protein>
<proteinExistence type="predicted"/>
<gene>
    <name evidence="1" type="ORF">MEDL_68430</name>
</gene>
<evidence type="ECO:0000313" key="1">
    <source>
        <dbReference type="EMBL" id="CAG2257135.1"/>
    </source>
</evidence>
<dbReference type="EMBL" id="CAJPWZ010003321">
    <property type="protein sequence ID" value="CAG2257135.1"/>
    <property type="molecule type" value="Genomic_DNA"/>
</dbReference>
<comment type="caution">
    <text evidence="1">The sequence shown here is derived from an EMBL/GenBank/DDBJ whole genome shotgun (WGS) entry which is preliminary data.</text>
</comment>
<dbReference type="OrthoDB" id="6118220at2759"/>
<keyword evidence="2" id="KW-1185">Reference proteome</keyword>
<accession>A0A8S3VLC5</accession>
<dbReference type="Proteomes" id="UP000683360">
    <property type="component" value="Unassembled WGS sequence"/>
</dbReference>
<evidence type="ECO:0000313" key="2">
    <source>
        <dbReference type="Proteomes" id="UP000683360"/>
    </source>
</evidence>
<dbReference type="AlphaFoldDB" id="A0A8S3VLC5"/>
<name>A0A8S3VLC5_MYTED</name>
<organism evidence="1 2">
    <name type="scientific">Mytilus edulis</name>
    <name type="common">Blue mussel</name>
    <dbReference type="NCBI Taxonomy" id="6550"/>
    <lineage>
        <taxon>Eukaryota</taxon>
        <taxon>Metazoa</taxon>
        <taxon>Spiralia</taxon>
        <taxon>Lophotrochozoa</taxon>
        <taxon>Mollusca</taxon>
        <taxon>Bivalvia</taxon>
        <taxon>Autobranchia</taxon>
        <taxon>Pteriomorphia</taxon>
        <taxon>Mytilida</taxon>
        <taxon>Mytiloidea</taxon>
        <taxon>Mytilidae</taxon>
        <taxon>Mytilinae</taxon>
        <taxon>Mytilus</taxon>
    </lineage>
</organism>